<feature type="region of interest" description="Disordered" evidence="17">
    <location>
        <begin position="142"/>
        <end position="163"/>
    </location>
</feature>
<keyword evidence="16" id="KW-0137">Centromere</keyword>
<keyword evidence="8" id="KW-0132">Cell division</keyword>
<dbReference type="STRING" id="1408657.A0A0W4ZM95"/>
<dbReference type="OrthoDB" id="5573898at2759"/>
<comment type="subcellular location">
    <subcellularLocation>
        <location evidence="3">Chromosome</location>
        <location evidence="3">Centromere</location>
        <location evidence="3">Kinetochore</location>
    </subcellularLocation>
    <subcellularLocation>
        <location evidence="2">Cytoplasm</location>
        <location evidence="2">Cytoskeleton</location>
        <location evidence="2">Spindle</location>
    </subcellularLocation>
    <subcellularLocation>
        <location evidence="1">Nucleus</location>
    </subcellularLocation>
</comment>
<organism evidence="18 19">
    <name type="scientific">Pneumocystis jirovecii (strain RU7)</name>
    <name type="common">Human pneumocystis pneumonia agent</name>
    <dbReference type="NCBI Taxonomy" id="1408657"/>
    <lineage>
        <taxon>Eukaryota</taxon>
        <taxon>Fungi</taxon>
        <taxon>Dikarya</taxon>
        <taxon>Ascomycota</taxon>
        <taxon>Taphrinomycotina</taxon>
        <taxon>Pneumocystomycetes</taxon>
        <taxon>Pneumocystaceae</taxon>
        <taxon>Pneumocystis</taxon>
    </lineage>
</organism>
<evidence type="ECO:0000313" key="19">
    <source>
        <dbReference type="Proteomes" id="UP000053447"/>
    </source>
</evidence>
<gene>
    <name evidence="18" type="ORF">T551_02125</name>
</gene>
<feature type="region of interest" description="Disordered" evidence="17">
    <location>
        <begin position="271"/>
        <end position="294"/>
    </location>
</feature>
<keyword evidence="12" id="KW-0995">Kinetochore</keyword>
<dbReference type="Proteomes" id="UP000053447">
    <property type="component" value="Unassembled WGS sequence"/>
</dbReference>
<evidence type="ECO:0000256" key="15">
    <source>
        <dbReference type="ARBA" id="ARBA00023306"/>
    </source>
</evidence>
<comment type="caution">
    <text evidence="18">The sequence shown here is derived from an EMBL/GenBank/DDBJ whole genome shotgun (WGS) entry which is preliminary data.</text>
</comment>
<accession>A0A0W4ZM95</accession>
<evidence type="ECO:0000256" key="16">
    <source>
        <dbReference type="ARBA" id="ARBA00023328"/>
    </source>
</evidence>
<keyword evidence="6" id="KW-0158">Chromosome</keyword>
<dbReference type="GO" id="GO:1990941">
    <property type="term" value="C:mitotic spindle kinetochore microtubule"/>
    <property type="evidence" value="ECO:0007669"/>
    <property type="project" value="EnsemblFungi"/>
</dbReference>
<dbReference type="PANTHER" id="PTHR28200:SF1">
    <property type="entry name" value="DASH COMPLEX SUBUNIT ASK1"/>
    <property type="match status" value="1"/>
</dbReference>
<evidence type="ECO:0000256" key="17">
    <source>
        <dbReference type="SAM" id="MobiDB-lite"/>
    </source>
</evidence>
<dbReference type="GeneID" id="28940643"/>
<keyword evidence="14" id="KW-0539">Nucleus</keyword>
<evidence type="ECO:0000256" key="7">
    <source>
        <dbReference type="ARBA" id="ARBA00022490"/>
    </source>
</evidence>
<sequence length="294" mass="32483">MDELAELERLEQKITLTLYEIDANFNKCHRIVTTKILPIIERYAESSRRVWEGSKLWKQFFETSANVSLSGYEELSQQNLSLEHEEEAGVDVLNVLDTTQGIPKDTSIVSDTSIMPNDVLDPGWTSTPLDMSALHSTLPLDTLGMSDTPSTVRLGPSSPATRTKKENPLLHRVLDASWRLQATPHRSLMFQRRSLGGSDTSSPFQPAINTCDDDDDDLDTSLPAGLSPPVTLVAQFSLPPSKLLKTPAREAARYVVDDILQTAGADTSTARRDTFGNIADSSPLPVESRRTLFE</sequence>
<name>A0A0W4ZM95_PNEJ7</name>
<evidence type="ECO:0000256" key="2">
    <source>
        <dbReference type="ARBA" id="ARBA00004186"/>
    </source>
</evidence>
<dbReference type="GO" id="GO:0008608">
    <property type="term" value="P:attachment of spindle microtubules to kinetochore"/>
    <property type="evidence" value="ECO:0007669"/>
    <property type="project" value="InterPro"/>
</dbReference>
<dbReference type="InterPro" id="IPR013964">
    <property type="entry name" value="DASH_Ask1"/>
</dbReference>
<evidence type="ECO:0000256" key="1">
    <source>
        <dbReference type="ARBA" id="ARBA00004123"/>
    </source>
</evidence>
<dbReference type="GO" id="GO:0042729">
    <property type="term" value="C:DASH complex"/>
    <property type="evidence" value="ECO:0007669"/>
    <property type="project" value="EnsemblFungi"/>
</dbReference>
<evidence type="ECO:0000313" key="18">
    <source>
        <dbReference type="EMBL" id="KTW29509.1"/>
    </source>
</evidence>
<evidence type="ECO:0000256" key="8">
    <source>
        <dbReference type="ARBA" id="ARBA00022618"/>
    </source>
</evidence>
<dbReference type="eggNOG" id="ENOG502RZQN">
    <property type="taxonomic scope" value="Eukaryota"/>
</dbReference>
<keyword evidence="15" id="KW-0131">Cell cycle</keyword>
<evidence type="ECO:0000256" key="11">
    <source>
        <dbReference type="ARBA" id="ARBA00022829"/>
    </source>
</evidence>
<evidence type="ECO:0000256" key="4">
    <source>
        <dbReference type="ARBA" id="ARBA00010731"/>
    </source>
</evidence>
<keyword evidence="11" id="KW-0159">Chromosome partition</keyword>
<dbReference type="RefSeq" id="XP_018229340.1">
    <property type="nucleotide sequence ID" value="XM_018374388.1"/>
</dbReference>
<dbReference type="EMBL" id="LFWA01000009">
    <property type="protein sequence ID" value="KTW29509.1"/>
    <property type="molecule type" value="Genomic_DNA"/>
</dbReference>
<reference evidence="19" key="1">
    <citation type="journal article" date="2016" name="Nat. Commun.">
        <title>Genome analysis of three Pneumocystis species reveals adaptation mechanisms to life exclusively in mammalian hosts.</title>
        <authorList>
            <person name="Ma L."/>
            <person name="Chen Z."/>
            <person name="Huang D.W."/>
            <person name="Kutty G."/>
            <person name="Ishihara M."/>
            <person name="Wang H."/>
            <person name="Abouelleil A."/>
            <person name="Bishop L."/>
            <person name="Davey E."/>
            <person name="Deng R."/>
            <person name="Deng X."/>
            <person name="Fan L."/>
            <person name="Fantoni G."/>
            <person name="Fitzgerald M."/>
            <person name="Gogineni E."/>
            <person name="Goldberg J.M."/>
            <person name="Handley G."/>
            <person name="Hu X."/>
            <person name="Huber C."/>
            <person name="Jiao X."/>
            <person name="Jones K."/>
            <person name="Levin J.Z."/>
            <person name="Liu Y."/>
            <person name="Macdonald P."/>
            <person name="Melnikov A."/>
            <person name="Raley C."/>
            <person name="Sassi M."/>
            <person name="Sherman B.T."/>
            <person name="Song X."/>
            <person name="Sykes S."/>
            <person name="Tran B."/>
            <person name="Walsh L."/>
            <person name="Xia Y."/>
            <person name="Yang J."/>
            <person name="Young S."/>
            <person name="Zeng Q."/>
            <person name="Zheng X."/>
            <person name="Stephens R."/>
            <person name="Nusbaum C."/>
            <person name="Birren B.W."/>
            <person name="Azadi P."/>
            <person name="Lempicki R.A."/>
            <person name="Cuomo C.A."/>
            <person name="Kovacs J.A."/>
        </authorList>
    </citation>
    <scope>NUCLEOTIDE SEQUENCE [LARGE SCALE GENOMIC DNA]</scope>
    <source>
        <strain evidence="19">RU7</strain>
    </source>
</reference>
<evidence type="ECO:0000256" key="5">
    <source>
        <dbReference type="ARBA" id="ARBA00014520"/>
    </source>
</evidence>
<evidence type="ECO:0000256" key="3">
    <source>
        <dbReference type="ARBA" id="ARBA00004629"/>
    </source>
</evidence>
<evidence type="ECO:0000256" key="6">
    <source>
        <dbReference type="ARBA" id="ARBA00022454"/>
    </source>
</evidence>
<keyword evidence="9" id="KW-0493">Microtubule</keyword>
<dbReference type="Pfam" id="PF08655">
    <property type="entry name" value="DASH_Ask1"/>
    <property type="match status" value="1"/>
</dbReference>
<evidence type="ECO:0000256" key="9">
    <source>
        <dbReference type="ARBA" id="ARBA00022701"/>
    </source>
</evidence>
<dbReference type="GO" id="GO:0044732">
    <property type="term" value="C:mitotic spindle pole body"/>
    <property type="evidence" value="ECO:0007669"/>
    <property type="project" value="EnsemblFungi"/>
</dbReference>
<comment type="similarity">
    <text evidence="4">Belongs to the DASH complex ASK1 family.</text>
</comment>
<protein>
    <recommendedName>
        <fullName evidence="5">DASH complex subunit ASK1</fullName>
    </recommendedName>
</protein>
<dbReference type="GO" id="GO:1990537">
    <property type="term" value="C:mitotic spindle polar microtubule"/>
    <property type="evidence" value="ECO:0007669"/>
    <property type="project" value="EnsemblFungi"/>
</dbReference>
<keyword evidence="19" id="KW-1185">Reference proteome</keyword>
<dbReference type="GO" id="GO:0051301">
    <property type="term" value="P:cell division"/>
    <property type="evidence" value="ECO:0007669"/>
    <property type="project" value="UniProtKB-KW"/>
</dbReference>
<evidence type="ECO:0000256" key="10">
    <source>
        <dbReference type="ARBA" id="ARBA00022776"/>
    </source>
</evidence>
<keyword evidence="13" id="KW-0206">Cytoskeleton</keyword>
<evidence type="ECO:0000256" key="13">
    <source>
        <dbReference type="ARBA" id="ARBA00023212"/>
    </source>
</evidence>
<evidence type="ECO:0000256" key="14">
    <source>
        <dbReference type="ARBA" id="ARBA00023242"/>
    </source>
</evidence>
<dbReference type="GO" id="GO:0043622">
    <property type="term" value="P:cortical microtubule organization"/>
    <property type="evidence" value="ECO:0007669"/>
    <property type="project" value="EnsemblFungi"/>
</dbReference>
<keyword evidence="7" id="KW-0963">Cytoplasm</keyword>
<dbReference type="VEuPathDB" id="FungiDB:T551_02125"/>
<dbReference type="AlphaFoldDB" id="A0A0W4ZM95"/>
<keyword evidence="10" id="KW-0498">Mitosis</keyword>
<dbReference type="PANTHER" id="PTHR28200">
    <property type="entry name" value="DASH COMPLEX SUBUNIT ASK1"/>
    <property type="match status" value="1"/>
</dbReference>
<proteinExistence type="inferred from homology"/>
<evidence type="ECO:0000256" key="12">
    <source>
        <dbReference type="ARBA" id="ARBA00022838"/>
    </source>
</evidence>